<dbReference type="Pfam" id="PF02113">
    <property type="entry name" value="Peptidase_S13"/>
    <property type="match status" value="1"/>
</dbReference>
<evidence type="ECO:0000256" key="2">
    <source>
        <dbReference type="ARBA" id="ARBA00022801"/>
    </source>
</evidence>
<keyword evidence="4" id="KW-0645">Protease</keyword>
<dbReference type="PANTHER" id="PTHR30023">
    <property type="entry name" value="D-ALANYL-D-ALANINE CARBOXYPEPTIDASE"/>
    <property type="match status" value="1"/>
</dbReference>
<evidence type="ECO:0000313" key="5">
    <source>
        <dbReference type="Proteomes" id="UP000261704"/>
    </source>
</evidence>
<evidence type="ECO:0000256" key="3">
    <source>
        <dbReference type="SAM" id="SignalP"/>
    </source>
</evidence>
<sequence length="496" mass="53095">MKGQFSRRFILGALLASAADVAWGDAPKVSIRPVPRAGNFHKQAVKGADALIAAARLGGKVSFVVADAKTGLILETANPVLPQPPASVTKTITSLYALDTLGAGYRFKTRLMATGPVVNGRLKGDLVLVGGGDPTLDTDDLADMAAALKQAGVREVSGKFKVNSSALPFIKQIDKSQPDYLGYNPAVCGLNLNFNRVHFEWKRSASGYDVAMDARTRKYRPGVRIAKMRVVDRDLPIYTYKDSGGVDSWTVARRALGRNGSRWLPVRKPHLYAAEVFQTMARSQGIRLPRAVVSKGVAKGTVLVEHNSEQLQVLLKALLKFSNNMTAEAIGMTASAARSGNIGSLKASAKKMTDWTASHTGARKSKFVDHSGLGTGSRLTAGDMVSALVRQGPNGSLAHLLKPIALRDANGRVIKGHPVKVHAKTGTLNFVSALAGYVTAPDGTQLAFAMFMADEKRRAGVAKSDREAPQGAKSWNKAAKRLQQALIERWATLYGT</sequence>
<accession>A0A347UDR7</accession>
<keyword evidence="2 4" id="KW-0378">Hydrolase</keyword>
<gene>
    <name evidence="4" type="primary">dacB</name>
    <name evidence="4" type="ORF">BAR1_03050</name>
</gene>
<proteinExistence type="inferred from homology"/>
<keyword evidence="5" id="KW-1185">Reference proteome</keyword>
<name>A0A347UDR7_9RHOB</name>
<dbReference type="GO" id="GO:0009002">
    <property type="term" value="F:serine-type D-Ala-D-Ala carboxypeptidase activity"/>
    <property type="evidence" value="ECO:0007669"/>
    <property type="project" value="UniProtKB-EC"/>
</dbReference>
<evidence type="ECO:0000313" key="4">
    <source>
        <dbReference type="EMBL" id="AXX96995.1"/>
    </source>
</evidence>
<dbReference type="PRINTS" id="PR00922">
    <property type="entry name" value="DADACBPTASE3"/>
</dbReference>
<organism evidence="4 5">
    <name type="scientific">Profundibacter amoris</name>
    <dbReference type="NCBI Taxonomy" id="2171755"/>
    <lineage>
        <taxon>Bacteria</taxon>
        <taxon>Pseudomonadati</taxon>
        <taxon>Pseudomonadota</taxon>
        <taxon>Alphaproteobacteria</taxon>
        <taxon>Rhodobacterales</taxon>
        <taxon>Paracoccaceae</taxon>
        <taxon>Profundibacter</taxon>
    </lineage>
</organism>
<comment type="similarity">
    <text evidence="1">Belongs to the peptidase S13 family.</text>
</comment>
<evidence type="ECO:0000256" key="1">
    <source>
        <dbReference type="ARBA" id="ARBA00006096"/>
    </source>
</evidence>
<dbReference type="EMBL" id="CP032125">
    <property type="protein sequence ID" value="AXX96995.1"/>
    <property type="molecule type" value="Genomic_DNA"/>
</dbReference>
<keyword evidence="4" id="KW-0121">Carboxypeptidase</keyword>
<protein>
    <submittedName>
        <fullName evidence="4">D-alanyl-D-alanine carboxypeptidase/D-alanyl-D-alanine-endopeptidase</fullName>
        <ecNumber evidence="4">3.4.16.4</ecNumber>
    </submittedName>
</protein>
<dbReference type="GO" id="GO:0006508">
    <property type="term" value="P:proteolysis"/>
    <property type="evidence" value="ECO:0007669"/>
    <property type="project" value="InterPro"/>
</dbReference>
<dbReference type="SUPFAM" id="SSF56601">
    <property type="entry name" value="beta-lactamase/transpeptidase-like"/>
    <property type="match status" value="1"/>
</dbReference>
<dbReference type="AlphaFoldDB" id="A0A347UDR7"/>
<dbReference type="InterPro" id="IPR000667">
    <property type="entry name" value="Peptidase_S13"/>
</dbReference>
<feature type="chain" id="PRO_5017031327" evidence="3">
    <location>
        <begin position="19"/>
        <end position="496"/>
    </location>
</feature>
<dbReference type="Gene3D" id="3.50.80.20">
    <property type="entry name" value="D-Ala-D-Ala carboxypeptidase C, peptidase S13"/>
    <property type="match status" value="1"/>
</dbReference>
<reference evidence="4 5" key="1">
    <citation type="submission" date="2018-09" db="EMBL/GenBank/DDBJ databases">
        <title>Profundibacter amoris BAR1 gen. nov., sp. nov., a new member of the Roseobacter clade isolated at Lokis Castle Vent Field on the Arctic Mid-Oceanic Ridge.</title>
        <authorList>
            <person name="Le Moine Bauer S."/>
            <person name="Sjoeberg A.G."/>
            <person name="L'Haridon S."/>
            <person name="Stokke R."/>
            <person name="Roalkvam I."/>
            <person name="Steen I.H."/>
            <person name="Dahle H."/>
        </authorList>
    </citation>
    <scope>NUCLEOTIDE SEQUENCE [LARGE SCALE GENOMIC DNA]</scope>
    <source>
        <strain evidence="4 5">BAR1</strain>
    </source>
</reference>
<dbReference type="GO" id="GO:0000270">
    <property type="term" value="P:peptidoglycan metabolic process"/>
    <property type="evidence" value="ECO:0007669"/>
    <property type="project" value="TreeGrafter"/>
</dbReference>
<dbReference type="Gene3D" id="3.40.710.10">
    <property type="entry name" value="DD-peptidase/beta-lactamase superfamily"/>
    <property type="match status" value="2"/>
</dbReference>
<dbReference type="RefSeq" id="WP_118941653.1">
    <property type="nucleotide sequence ID" value="NZ_CP032125.1"/>
</dbReference>
<dbReference type="Proteomes" id="UP000261704">
    <property type="component" value="Chromosome"/>
</dbReference>
<dbReference type="EC" id="3.4.16.4" evidence="4"/>
<dbReference type="OrthoDB" id="5372081at2"/>
<dbReference type="NCBIfam" id="TIGR00666">
    <property type="entry name" value="PBP4"/>
    <property type="match status" value="1"/>
</dbReference>
<keyword evidence="3" id="KW-0732">Signal</keyword>
<dbReference type="KEGG" id="pamo:BAR1_03050"/>
<feature type="signal peptide" evidence="3">
    <location>
        <begin position="1"/>
        <end position="18"/>
    </location>
</feature>
<dbReference type="InterPro" id="IPR012338">
    <property type="entry name" value="Beta-lactam/transpept-like"/>
</dbReference>
<dbReference type="PANTHER" id="PTHR30023:SF0">
    <property type="entry name" value="PENICILLIN-SENSITIVE CARBOXYPEPTIDASE A"/>
    <property type="match status" value="1"/>
</dbReference>